<name>A0A4Q9PJY1_9APHY</name>
<organism evidence="2 3">
    <name type="scientific">Dichomitus squalens</name>
    <dbReference type="NCBI Taxonomy" id="114155"/>
    <lineage>
        <taxon>Eukaryota</taxon>
        <taxon>Fungi</taxon>
        <taxon>Dikarya</taxon>
        <taxon>Basidiomycota</taxon>
        <taxon>Agaricomycotina</taxon>
        <taxon>Agaricomycetes</taxon>
        <taxon>Polyporales</taxon>
        <taxon>Polyporaceae</taxon>
        <taxon>Dichomitus</taxon>
    </lineage>
</organism>
<accession>A0A4Q9PJY1</accession>
<dbReference type="EMBL" id="ML145189">
    <property type="protein sequence ID" value="TBU54404.1"/>
    <property type="molecule type" value="Genomic_DNA"/>
</dbReference>
<protein>
    <submittedName>
        <fullName evidence="2">Uncharacterized protein</fullName>
    </submittedName>
</protein>
<evidence type="ECO:0000313" key="3">
    <source>
        <dbReference type="Proteomes" id="UP000292082"/>
    </source>
</evidence>
<dbReference type="AlphaFoldDB" id="A0A4Q9PJY1"/>
<dbReference type="Proteomes" id="UP000292082">
    <property type="component" value="Unassembled WGS sequence"/>
</dbReference>
<dbReference type="EMBL" id="ML143445">
    <property type="protein sequence ID" value="TBU26501.1"/>
    <property type="molecule type" value="Genomic_DNA"/>
</dbReference>
<gene>
    <name evidence="2" type="ORF">BD310DRAFT_951454</name>
    <name evidence="1" type="ORF">BD311DRAFT_779623</name>
</gene>
<dbReference type="Proteomes" id="UP000292957">
    <property type="component" value="Unassembled WGS sequence"/>
</dbReference>
<reference evidence="2 3" key="1">
    <citation type="submission" date="2019-01" db="EMBL/GenBank/DDBJ databases">
        <title>Draft genome sequences of three monokaryotic isolates of the white-rot basidiomycete fungus Dichomitus squalens.</title>
        <authorList>
            <consortium name="DOE Joint Genome Institute"/>
            <person name="Lopez S.C."/>
            <person name="Andreopoulos B."/>
            <person name="Pangilinan J."/>
            <person name="Lipzen A."/>
            <person name="Riley R."/>
            <person name="Ahrendt S."/>
            <person name="Ng V."/>
            <person name="Barry K."/>
            <person name="Daum C."/>
            <person name="Grigoriev I.V."/>
            <person name="Hilden K.S."/>
            <person name="Makela M.R."/>
            <person name="de Vries R.P."/>
        </authorList>
    </citation>
    <scope>NUCLEOTIDE SEQUENCE [LARGE SCALE GENOMIC DNA]</scope>
    <source>
        <strain evidence="2 3">CBS 464.89</strain>
        <strain evidence="1">OM18370.1</strain>
    </source>
</reference>
<evidence type="ECO:0000313" key="1">
    <source>
        <dbReference type="EMBL" id="TBU26501.1"/>
    </source>
</evidence>
<proteinExistence type="predicted"/>
<sequence>MRRDLRVIQAVRSHEVTLYPCSSVDDASIAALYSCDHPTLYASTSSRLAPRPVRRRNLCFHTNIPWIERVAQALPR</sequence>
<keyword evidence="3" id="KW-1185">Reference proteome</keyword>
<evidence type="ECO:0000313" key="2">
    <source>
        <dbReference type="EMBL" id="TBU54404.1"/>
    </source>
</evidence>